<dbReference type="Pfam" id="PF18121">
    <property type="entry name" value="TFA2_Winged_2"/>
    <property type="match status" value="1"/>
</dbReference>
<dbReference type="AlphaFoldDB" id="A0A7J7KDV0"/>
<evidence type="ECO:0000313" key="11">
    <source>
        <dbReference type="Proteomes" id="UP000593567"/>
    </source>
</evidence>
<dbReference type="InterPro" id="IPR040501">
    <property type="entry name" value="TFA2_Winged_2"/>
</dbReference>
<dbReference type="GO" id="GO:0001097">
    <property type="term" value="F:TFIIH-class transcription factor complex binding"/>
    <property type="evidence" value="ECO:0007669"/>
    <property type="project" value="TreeGrafter"/>
</dbReference>
<proteinExistence type="inferred from homology"/>
<comment type="subunit">
    <text evidence="7">Tetramer of two alpha and two beta chains.</text>
</comment>
<dbReference type="PROSITE" id="PS51351">
    <property type="entry name" value="TFIIE_BETA_C"/>
    <property type="match status" value="1"/>
</dbReference>
<feature type="compositionally biased region" description="Polar residues" evidence="8">
    <location>
        <begin position="45"/>
        <end position="55"/>
    </location>
</feature>
<feature type="compositionally biased region" description="Basic and acidic residues" evidence="8">
    <location>
        <begin position="22"/>
        <end position="32"/>
    </location>
</feature>
<sequence length="287" mass="33005">MDAALLKEREAFRKRALAQPTVEKKPRKDDSLLNKSKPINKAKPNWSTPSTSTSAPIDYKTAVPTSSHKFSILHKVIEYLKKRHHRGDNYPLSLNELLDEAKMLDLSTKHRTWLAEEALMNNGKVLVVEGDKFQFKPALPISNRKELLIYLKKNDRRGLGGIYEDQVEEALPDAKRHIEKLRDMGKITVLQRADKKRVLYFKDVSPDAEYKVEEAFVKHWRAVAVDGIDDKTIEDYLQKQGIASMEHVGLKRIALPKRRGGNNRKGKNFKKLNDHLGDVLEDYNDKK</sequence>
<dbReference type="Gene3D" id="1.10.10.10">
    <property type="entry name" value="Winged helix-like DNA-binding domain superfamily/Winged helix DNA-binding domain"/>
    <property type="match status" value="1"/>
</dbReference>
<dbReference type="SUPFAM" id="SSF46785">
    <property type="entry name" value="Winged helix' DNA-binding domain"/>
    <property type="match status" value="1"/>
</dbReference>
<keyword evidence="2 7" id="KW-0805">Transcription regulation</keyword>
<keyword evidence="11" id="KW-1185">Reference proteome</keyword>
<evidence type="ECO:0000256" key="8">
    <source>
        <dbReference type="SAM" id="MobiDB-lite"/>
    </source>
</evidence>
<keyword evidence="5 7" id="KW-0539">Nucleus</keyword>
<evidence type="ECO:0000256" key="1">
    <source>
        <dbReference type="ARBA" id="ARBA00004123"/>
    </source>
</evidence>
<name>A0A7J7KDV0_BUGNE</name>
<keyword evidence="4 7" id="KW-0804">Transcription</keyword>
<reference evidence="10" key="1">
    <citation type="submission" date="2020-06" db="EMBL/GenBank/DDBJ databases">
        <title>Draft genome of Bugula neritina, a colonial animal packing powerful symbionts and potential medicines.</title>
        <authorList>
            <person name="Rayko M."/>
        </authorList>
    </citation>
    <scope>NUCLEOTIDE SEQUENCE [LARGE SCALE GENOMIC DNA]</scope>
    <source>
        <strain evidence="10">Kwan_BN1</strain>
    </source>
</reference>
<evidence type="ECO:0000313" key="10">
    <source>
        <dbReference type="EMBL" id="KAF6036094.1"/>
    </source>
</evidence>
<dbReference type="Pfam" id="PF02186">
    <property type="entry name" value="TFIIE_beta"/>
    <property type="match status" value="1"/>
</dbReference>
<feature type="domain" description="TFIIE beta" evidence="9">
    <location>
        <begin position="53"/>
        <end position="142"/>
    </location>
</feature>
<dbReference type="OrthoDB" id="5323195at2759"/>
<evidence type="ECO:0000256" key="6">
    <source>
        <dbReference type="ARBA" id="ARBA00025581"/>
    </source>
</evidence>
<dbReference type="InterPro" id="IPR036388">
    <property type="entry name" value="WH-like_DNA-bd_sf"/>
</dbReference>
<dbReference type="GO" id="GO:0003677">
    <property type="term" value="F:DNA binding"/>
    <property type="evidence" value="ECO:0007669"/>
    <property type="project" value="UniProtKB-UniRule"/>
</dbReference>
<evidence type="ECO:0000256" key="3">
    <source>
        <dbReference type="ARBA" id="ARBA00023125"/>
    </source>
</evidence>
<dbReference type="InterPro" id="IPR016656">
    <property type="entry name" value="TFIIE-bsu"/>
</dbReference>
<dbReference type="PIRSF" id="PIRSF016398">
    <property type="entry name" value="TFIIE-beta"/>
    <property type="match status" value="1"/>
</dbReference>
<dbReference type="GO" id="GO:0006367">
    <property type="term" value="P:transcription initiation at RNA polymerase II promoter"/>
    <property type="evidence" value="ECO:0007669"/>
    <property type="project" value="UniProtKB-UniRule"/>
</dbReference>
<dbReference type="InterPro" id="IPR003166">
    <property type="entry name" value="TFIIE_bsu_DNA-bd"/>
</dbReference>
<comment type="subcellular location">
    <subcellularLocation>
        <location evidence="1 7">Nucleus</location>
    </subcellularLocation>
</comment>
<dbReference type="PANTHER" id="PTHR12716:SF8">
    <property type="entry name" value="TRANSCRIPTION INITIATION FACTOR IIE SUBUNIT BETA"/>
    <property type="match status" value="1"/>
</dbReference>
<protein>
    <recommendedName>
        <fullName evidence="7">Transcription initiation factor IIE subunit beta</fullName>
    </recommendedName>
</protein>
<comment type="function">
    <text evidence="6 7">Recruits TFIIH to the initiation complex and stimulates the RNA polymerase II C-terminal domain kinase and DNA-dependent ATPase activities of TFIIH. Both TFIIH and TFIIE are required for promoter clearance by RNA polymerase.</text>
</comment>
<feature type="region of interest" description="Disordered" evidence="8">
    <location>
        <begin position="14"/>
        <end position="55"/>
    </location>
</feature>
<comment type="caution">
    <text evidence="10">The sequence shown here is derived from an EMBL/GenBank/DDBJ whole genome shotgun (WGS) entry which is preliminary data.</text>
</comment>
<gene>
    <name evidence="10" type="ORF">EB796_005593</name>
</gene>
<dbReference type="CDD" id="cd07977">
    <property type="entry name" value="TFIIE_beta_winged_helix"/>
    <property type="match status" value="1"/>
</dbReference>
<dbReference type="PANTHER" id="PTHR12716">
    <property type="entry name" value="TRANSCRIPTION INITIATION FACTOR IIE, BETA SUBUNIT"/>
    <property type="match status" value="1"/>
</dbReference>
<keyword evidence="3 7" id="KW-0238">DNA-binding</keyword>
<organism evidence="10 11">
    <name type="scientific">Bugula neritina</name>
    <name type="common">Brown bryozoan</name>
    <name type="synonym">Sertularia neritina</name>
    <dbReference type="NCBI Taxonomy" id="10212"/>
    <lineage>
        <taxon>Eukaryota</taxon>
        <taxon>Metazoa</taxon>
        <taxon>Spiralia</taxon>
        <taxon>Lophotrochozoa</taxon>
        <taxon>Bryozoa</taxon>
        <taxon>Gymnolaemata</taxon>
        <taxon>Cheilostomatida</taxon>
        <taxon>Flustrina</taxon>
        <taxon>Buguloidea</taxon>
        <taxon>Bugulidae</taxon>
        <taxon>Bugula</taxon>
    </lineage>
</organism>
<dbReference type="EMBL" id="VXIV02000780">
    <property type="protein sequence ID" value="KAF6036094.1"/>
    <property type="molecule type" value="Genomic_DNA"/>
</dbReference>
<dbReference type="FunFam" id="1.10.10.10:FF:000177">
    <property type="entry name" value="Transcription initiation factor IIE subunit beta"/>
    <property type="match status" value="1"/>
</dbReference>
<dbReference type="InterPro" id="IPR036390">
    <property type="entry name" value="WH_DNA-bd_sf"/>
</dbReference>
<evidence type="ECO:0000256" key="2">
    <source>
        <dbReference type="ARBA" id="ARBA00023015"/>
    </source>
</evidence>
<accession>A0A7J7KDV0</accession>
<dbReference type="Proteomes" id="UP000593567">
    <property type="component" value="Unassembled WGS sequence"/>
</dbReference>
<evidence type="ECO:0000256" key="4">
    <source>
        <dbReference type="ARBA" id="ARBA00023163"/>
    </source>
</evidence>
<comment type="similarity">
    <text evidence="7">Belongs to the TFIIE beta subunit family.</text>
</comment>
<dbReference type="GO" id="GO:0005673">
    <property type="term" value="C:transcription factor TFIIE complex"/>
    <property type="evidence" value="ECO:0007669"/>
    <property type="project" value="UniProtKB-UniRule"/>
</dbReference>
<evidence type="ECO:0000259" key="9">
    <source>
        <dbReference type="PROSITE" id="PS51351"/>
    </source>
</evidence>
<evidence type="ECO:0000256" key="7">
    <source>
        <dbReference type="PIRNR" id="PIRNR016398"/>
    </source>
</evidence>
<evidence type="ECO:0000256" key="5">
    <source>
        <dbReference type="ARBA" id="ARBA00023242"/>
    </source>
</evidence>